<accession>A0A0B2C2P5</accession>
<keyword evidence="5" id="KW-0472">Membrane</keyword>
<dbReference type="InterPro" id="IPR036942">
    <property type="entry name" value="Beta-barrel_TonB_sf"/>
</dbReference>
<dbReference type="PANTHER" id="PTHR30069:SF46">
    <property type="entry name" value="OAR PROTEIN"/>
    <property type="match status" value="1"/>
</dbReference>
<feature type="domain" description="TonB-dependent transporter Oar-like beta-barrel" evidence="9">
    <location>
        <begin position="272"/>
        <end position="344"/>
    </location>
</feature>
<keyword evidence="8" id="KW-0732">Signal</keyword>
<dbReference type="GO" id="GO:0015344">
    <property type="term" value="F:siderophore uptake transmembrane transporter activity"/>
    <property type="evidence" value="ECO:0007669"/>
    <property type="project" value="TreeGrafter"/>
</dbReference>
<evidence type="ECO:0000256" key="3">
    <source>
        <dbReference type="ARBA" id="ARBA00022452"/>
    </source>
</evidence>
<evidence type="ECO:0000256" key="6">
    <source>
        <dbReference type="ARBA" id="ARBA00023237"/>
    </source>
</evidence>
<sequence>MNSFKMRIALASMTALAGGLTLIPTIAHAQVGQAALRGIITAPEGNPAVEVTAVEVNSGIRRAIAVAPGGVYNFASLGAGTYRLEIRTQDGTTRSSDPFTLNVGQNAGLDIDLSVGPPAPAQGAGTEGVGTDGDTGAAPTTAGNEIVVTAGRIRELSGGQVGINITQRLIEQLPQNNRNFLAFADLAPGVRLVEQGADGQVSIQGGAQRSNSVNVFIDGISQKDYVLRNGITGQDSTPGNPFPQLAIGEYQVLSSNYKAEFDQVSSVAITATTKSGTNEFHGEGFFDFTNQDLRSRRPIEVFPTRIDKVETVDKQFGVALGGPIIQDVMHFFASYEGKRQERPVDVTPGQGFAVSNLPSEYQGLFGAFTNRFNEDLYFGKIDIVPSDADLLEFSVKYRDESGFQLGTGLNTVSTGNNNRVKEWRGLARWQHTADSWVNDFRVAYEDVIWSPTPTSFGNGQLFQATQRNGNTTSRFDIFRTGAGANFQRKGQNGWTVQDDFTWTGFENHTIKAGVKLRWIKLQTTEQNLLNPLYTYDVNLFGQNSFNDDVPYRLQFGAPGSFGTPEVESDNFQFGIYLQDDWDVNDRLTLNIGLRWDYEKTPAYLDFVTPDSNLTAVSATNYPNLGNAGYNIADYISSGNNREAFTGAFQPRIGFTYRLDEDENWTVFGGYGRSYDRNQFDFLQQELSFGAFPQRDFRFLGNNSLTAEECTPSATCIPYDPIYLTEEGRQRLLNAAVGGGRELRFIDNDLDTPYSDQFSLGLRTRVADPVQLEFGYTHISSRDGFVFLLGNRRPDGTFFFDNPASTTDTPGAPFGFAPPGYGSIIIGTNGLETNADSGYVKVTKPYTGSSPWSLDATYTFTEAEENRQFGETFSLDYESIDDYPFMRSVGVPRHRFVMAGTADAPFGFSVSAKFQIESPLYQVAFRDTSVPFERTVVGSFRDGNGSRWGRRQLDMAITKYVPLSFISDETELRFRVDIINVLNDRNYTEFNNNPGDTSRDDGSPSVYGERIGYSIGGNPPRTVKLSAGFSF</sequence>
<dbReference type="SUPFAM" id="SSF56935">
    <property type="entry name" value="Porins"/>
    <property type="match status" value="1"/>
</dbReference>
<evidence type="ECO:0000313" key="10">
    <source>
        <dbReference type="EMBL" id="KHL26537.1"/>
    </source>
</evidence>
<protein>
    <submittedName>
        <fullName evidence="10">TonB-dependent receptor</fullName>
    </submittedName>
</protein>
<dbReference type="PANTHER" id="PTHR30069">
    <property type="entry name" value="TONB-DEPENDENT OUTER MEMBRANE RECEPTOR"/>
    <property type="match status" value="1"/>
</dbReference>
<dbReference type="Gene3D" id="2.40.170.20">
    <property type="entry name" value="TonB-dependent receptor, beta-barrel domain"/>
    <property type="match status" value="1"/>
</dbReference>
<evidence type="ECO:0000256" key="1">
    <source>
        <dbReference type="ARBA" id="ARBA00004571"/>
    </source>
</evidence>
<feature type="signal peptide" evidence="8">
    <location>
        <begin position="1"/>
        <end position="29"/>
    </location>
</feature>
<evidence type="ECO:0000256" key="8">
    <source>
        <dbReference type="SAM" id="SignalP"/>
    </source>
</evidence>
<dbReference type="InterPro" id="IPR039426">
    <property type="entry name" value="TonB-dep_rcpt-like"/>
</dbReference>
<feature type="domain" description="TonB-dependent transporter Oar-like beta-barrel" evidence="9">
    <location>
        <begin position="367"/>
        <end position="906"/>
    </location>
</feature>
<dbReference type="STRING" id="1572751.PK98_09080"/>
<dbReference type="PROSITE" id="PS01156">
    <property type="entry name" value="TONB_DEPENDENT_REC_2"/>
    <property type="match status" value="1"/>
</dbReference>
<proteinExistence type="predicted"/>
<dbReference type="GO" id="GO:0009279">
    <property type="term" value="C:cell outer membrane"/>
    <property type="evidence" value="ECO:0007669"/>
    <property type="project" value="UniProtKB-SubCell"/>
</dbReference>
<comment type="subcellular location">
    <subcellularLocation>
        <location evidence="1">Cell outer membrane</location>
        <topology evidence="1">Multi-pass membrane protein</topology>
    </subcellularLocation>
</comment>
<keyword evidence="2" id="KW-0813">Transport</keyword>
<keyword evidence="11" id="KW-1185">Reference proteome</keyword>
<dbReference type="InterPro" id="IPR010917">
    <property type="entry name" value="TonB_rcpt_CS"/>
</dbReference>
<dbReference type="Pfam" id="PF13620">
    <property type="entry name" value="CarboxypepD_reg"/>
    <property type="match status" value="1"/>
</dbReference>
<dbReference type="EMBL" id="JTDN01000001">
    <property type="protein sequence ID" value="KHL26537.1"/>
    <property type="molecule type" value="Genomic_DNA"/>
</dbReference>
<evidence type="ECO:0000256" key="4">
    <source>
        <dbReference type="ARBA" id="ARBA00022692"/>
    </source>
</evidence>
<dbReference type="InterPro" id="IPR057601">
    <property type="entry name" value="Oar-like_b-barrel"/>
</dbReference>
<evidence type="ECO:0000256" key="7">
    <source>
        <dbReference type="SAM" id="MobiDB-lite"/>
    </source>
</evidence>
<organism evidence="10 11">
    <name type="scientific">Croceibacterium mercuriale</name>
    <dbReference type="NCBI Taxonomy" id="1572751"/>
    <lineage>
        <taxon>Bacteria</taxon>
        <taxon>Pseudomonadati</taxon>
        <taxon>Pseudomonadota</taxon>
        <taxon>Alphaproteobacteria</taxon>
        <taxon>Sphingomonadales</taxon>
        <taxon>Erythrobacteraceae</taxon>
        <taxon>Croceibacterium</taxon>
    </lineage>
</organism>
<keyword evidence="6" id="KW-0998">Cell outer membrane</keyword>
<keyword evidence="4" id="KW-0812">Transmembrane</keyword>
<reference evidence="10 11" key="1">
    <citation type="submission" date="2014-11" db="EMBL/GenBank/DDBJ databases">
        <title>Draft genome sequence of Kirrobacter mercurialis.</title>
        <authorList>
            <person name="Coil D.A."/>
            <person name="Eisen J.A."/>
        </authorList>
    </citation>
    <scope>NUCLEOTIDE SEQUENCE [LARGE SCALE GENOMIC DNA]</scope>
    <source>
        <strain evidence="10 11">Coronado</strain>
    </source>
</reference>
<dbReference type="GO" id="GO:0044718">
    <property type="term" value="P:siderophore transmembrane transport"/>
    <property type="evidence" value="ECO:0007669"/>
    <property type="project" value="TreeGrafter"/>
</dbReference>
<evidence type="ECO:0000313" key="11">
    <source>
        <dbReference type="Proteomes" id="UP000030988"/>
    </source>
</evidence>
<keyword evidence="3" id="KW-1134">Transmembrane beta strand</keyword>
<dbReference type="Proteomes" id="UP000030988">
    <property type="component" value="Unassembled WGS sequence"/>
</dbReference>
<dbReference type="RefSeq" id="WP_039095898.1">
    <property type="nucleotide sequence ID" value="NZ_JTDN01000001.1"/>
</dbReference>
<dbReference type="AlphaFoldDB" id="A0A0B2C2P5"/>
<evidence type="ECO:0000256" key="2">
    <source>
        <dbReference type="ARBA" id="ARBA00022448"/>
    </source>
</evidence>
<keyword evidence="10" id="KW-0675">Receptor</keyword>
<evidence type="ECO:0000259" key="9">
    <source>
        <dbReference type="Pfam" id="PF25183"/>
    </source>
</evidence>
<comment type="caution">
    <text evidence="10">The sequence shown here is derived from an EMBL/GenBank/DDBJ whole genome shotgun (WGS) entry which is preliminary data.</text>
</comment>
<feature type="chain" id="PRO_5002067944" evidence="8">
    <location>
        <begin position="30"/>
        <end position="1030"/>
    </location>
</feature>
<evidence type="ECO:0000256" key="5">
    <source>
        <dbReference type="ARBA" id="ARBA00023136"/>
    </source>
</evidence>
<feature type="region of interest" description="Disordered" evidence="7">
    <location>
        <begin position="115"/>
        <end position="141"/>
    </location>
</feature>
<dbReference type="Pfam" id="PF25183">
    <property type="entry name" value="OMP_b-brl_4"/>
    <property type="match status" value="2"/>
</dbReference>
<name>A0A0B2C2P5_9SPHN</name>
<gene>
    <name evidence="10" type="ORF">PK98_09080</name>
</gene>